<reference evidence="2 3" key="1">
    <citation type="submission" date="2017-05" db="EMBL/GenBank/DDBJ databases">
        <authorList>
            <person name="Song R."/>
            <person name="Chenine A.L."/>
            <person name="Ruprecht R.M."/>
        </authorList>
    </citation>
    <scope>NUCLEOTIDE SEQUENCE [LARGE SCALE GENOMIC DNA]</scope>
    <source>
        <strain evidence="2 3">CECT 8663</strain>
    </source>
</reference>
<dbReference type="AlphaFoldDB" id="A0A238K1B1"/>
<dbReference type="CDD" id="cd07247">
    <property type="entry name" value="SgaA_N_like"/>
    <property type="match status" value="1"/>
</dbReference>
<evidence type="ECO:0000313" key="2">
    <source>
        <dbReference type="EMBL" id="SMX36144.1"/>
    </source>
</evidence>
<dbReference type="RefSeq" id="WP_211318218.1">
    <property type="nucleotide sequence ID" value="NZ_FXYH01000002.1"/>
</dbReference>
<proteinExistence type="predicted"/>
<dbReference type="PANTHER" id="PTHR33993:SF14">
    <property type="entry name" value="GB|AAF24581.1"/>
    <property type="match status" value="1"/>
</dbReference>
<dbReference type="SUPFAM" id="SSF54593">
    <property type="entry name" value="Glyoxalase/Bleomycin resistance protein/Dihydroxybiphenyl dioxygenase"/>
    <property type="match status" value="1"/>
</dbReference>
<gene>
    <name evidence="2" type="ORF">PEV8663_00714</name>
</gene>
<evidence type="ECO:0000313" key="3">
    <source>
        <dbReference type="Proteomes" id="UP000220836"/>
    </source>
</evidence>
<keyword evidence="3" id="KW-1185">Reference proteome</keyword>
<organism evidence="2 3">
    <name type="scientific">Pelagimonas varians</name>
    <dbReference type="NCBI Taxonomy" id="696760"/>
    <lineage>
        <taxon>Bacteria</taxon>
        <taxon>Pseudomonadati</taxon>
        <taxon>Pseudomonadota</taxon>
        <taxon>Alphaproteobacteria</taxon>
        <taxon>Rhodobacterales</taxon>
        <taxon>Roseobacteraceae</taxon>
        <taxon>Pelagimonas</taxon>
    </lineage>
</organism>
<name>A0A238K1B1_9RHOB</name>
<feature type="domain" description="VOC" evidence="1">
    <location>
        <begin position="10"/>
        <end position="129"/>
    </location>
</feature>
<evidence type="ECO:0000259" key="1">
    <source>
        <dbReference type="PROSITE" id="PS51819"/>
    </source>
</evidence>
<protein>
    <submittedName>
        <fullName evidence="2">27 kDa antigen Cfp30B</fullName>
    </submittedName>
</protein>
<dbReference type="Gene3D" id="3.10.180.10">
    <property type="entry name" value="2,3-Dihydroxybiphenyl 1,2-Dioxygenase, domain 1"/>
    <property type="match status" value="1"/>
</dbReference>
<dbReference type="InterPro" id="IPR037523">
    <property type="entry name" value="VOC_core"/>
</dbReference>
<sequence>MTNPTPTHGTIMWTELMTRDLPKALEYYSAVCGWEYDLMPDPDTGGQYHIAKKDGQSVAGLMDMSAIENLSEVPPHWFTYIAVDDVDAAVEATKAAGGEIRRPPFDIPGIGRIAMIADPTGAALGLMTPAS</sequence>
<dbReference type="PANTHER" id="PTHR33993">
    <property type="entry name" value="GLYOXALASE-RELATED"/>
    <property type="match status" value="1"/>
</dbReference>
<dbReference type="Proteomes" id="UP000220836">
    <property type="component" value="Unassembled WGS sequence"/>
</dbReference>
<dbReference type="PROSITE" id="PS51819">
    <property type="entry name" value="VOC"/>
    <property type="match status" value="1"/>
</dbReference>
<dbReference type="EMBL" id="FXYH01000002">
    <property type="protein sequence ID" value="SMX36144.1"/>
    <property type="molecule type" value="Genomic_DNA"/>
</dbReference>
<dbReference type="InterPro" id="IPR052164">
    <property type="entry name" value="Anthracycline_SecMetBiosynth"/>
</dbReference>
<accession>A0A238K1B1</accession>
<dbReference type="InterPro" id="IPR029068">
    <property type="entry name" value="Glyas_Bleomycin-R_OHBP_Dase"/>
</dbReference>
<dbReference type="Pfam" id="PF00903">
    <property type="entry name" value="Glyoxalase"/>
    <property type="match status" value="1"/>
</dbReference>
<dbReference type="InterPro" id="IPR004360">
    <property type="entry name" value="Glyas_Fos-R_dOase_dom"/>
</dbReference>